<evidence type="ECO:0000256" key="4">
    <source>
        <dbReference type="ARBA" id="ARBA00022490"/>
    </source>
</evidence>
<keyword evidence="4" id="KW-0963">Cytoplasm</keyword>
<dbReference type="InterPro" id="IPR027417">
    <property type="entry name" value="P-loop_NTPase"/>
</dbReference>
<dbReference type="Ensembl" id="ENSCCRT00015098611.1">
    <property type="protein sequence ID" value="ENSCCRP00015095518.1"/>
    <property type="gene ID" value="ENSCCRG00015038528.1"/>
</dbReference>
<dbReference type="GO" id="GO:0005874">
    <property type="term" value="C:microtubule"/>
    <property type="evidence" value="ECO:0007669"/>
    <property type="project" value="UniProtKB-KW"/>
</dbReference>
<feature type="coiled-coil region" evidence="16">
    <location>
        <begin position="634"/>
        <end position="733"/>
    </location>
</feature>
<dbReference type="SUPFAM" id="SSF52540">
    <property type="entry name" value="P-loop containing nucleoside triphosphate hydrolases"/>
    <property type="match status" value="1"/>
</dbReference>
<evidence type="ECO:0000256" key="9">
    <source>
        <dbReference type="ARBA" id="ARBA00023054"/>
    </source>
</evidence>
<evidence type="ECO:0000256" key="5">
    <source>
        <dbReference type="ARBA" id="ARBA00022553"/>
    </source>
</evidence>
<evidence type="ECO:0000256" key="2">
    <source>
        <dbReference type="ARBA" id="ARBA00004186"/>
    </source>
</evidence>
<dbReference type="CDD" id="cd01365">
    <property type="entry name" value="KISc_KIF1A_KIF1B"/>
    <property type="match status" value="1"/>
</dbReference>
<dbReference type="InterPro" id="IPR008984">
    <property type="entry name" value="SMAD_FHA_dom_sf"/>
</dbReference>
<dbReference type="GO" id="GO:0008017">
    <property type="term" value="F:microtubule binding"/>
    <property type="evidence" value="ECO:0007669"/>
    <property type="project" value="InterPro"/>
</dbReference>
<dbReference type="GO" id="GO:0005819">
    <property type="term" value="C:spindle"/>
    <property type="evidence" value="ECO:0007669"/>
    <property type="project" value="UniProtKB-SubCell"/>
</dbReference>
<keyword evidence="8 15" id="KW-0067">ATP-binding</keyword>
<dbReference type="GO" id="GO:0048731">
    <property type="term" value="P:system development"/>
    <property type="evidence" value="ECO:0007669"/>
    <property type="project" value="UniProtKB-ARBA"/>
</dbReference>
<dbReference type="PRINTS" id="PR00380">
    <property type="entry name" value="KINESINHEAVY"/>
</dbReference>
<accession>A0A8C1ZUC9</accession>
<evidence type="ECO:0000256" key="15">
    <source>
        <dbReference type="PROSITE-ProRule" id="PRU00283"/>
    </source>
</evidence>
<dbReference type="CDD" id="cd22707">
    <property type="entry name" value="FHA_KIF14"/>
    <property type="match status" value="1"/>
</dbReference>
<organism evidence="18 19">
    <name type="scientific">Cyprinus carpio</name>
    <name type="common">Common carp</name>
    <dbReference type="NCBI Taxonomy" id="7962"/>
    <lineage>
        <taxon>Eukaryota</taxon>
        <taxon>Metazoa</taxon>
        <taxon>Chordata</taxon>
        <taxon>Craniata</taxon>
        <taxon>Vertebrata</taxon>
        <taxon>Euteleostomi</taxon>
        <taxon>Actinopterygii</taxon>
        <taxon>Neopterygii</taxon>
        <taxon>Teleostei</taxon>
        <taxon>Ostariophysi</taxon>
        <taxon>Cypriniformes</taxon>
        <taxon>Cyprinidae</taxon>
        <taxon>Cyprininae</taxon>
        <taxon>Cyprinus</taxon>
    </lineage>
</organism>
<evidence type="ECO:0000256" key="3">
    <source>
        <dbReference type="ARBA" id="ARBA00004214"/>
    </source>
</evidence>
<dbReference type="SMART" id="SM00240">
    <property type="entry name" value="FHA"/>
    <property type="match status" value="1"/>
</dbReference>
<keyword evidence="7 15" id="KW-0547">Nucleotide-binding</keyword>
<evidence type="ECO:0000256" key="1">
    <source>
        <dbReference type="ARBA" id="ARBA00004123"/>
    </source>
</evidence>
<dbReference type="GO" id="GO:0005524">
    <property type="term" value="F:ATP binding"/>
    <property type="evidence" value="ECO:0007669"/>
    <property type="project" value="UniProtKB-UniRule"/>
</dbReference>
<protein>
    <recommendedName>
        <fullName evidence="14">Kinesin-like protein KIF14</fullName>
    </recommendedName>
</protein>
<dbReference type="Pfam" id="PF00498">
    <property type="entry name" value="FHA"/>
    <property type="match status" value="1"/>
</dbReference>
<dbReference type="FunFam" id="2.60.200.20:FF:000020">
    <property type="entry name" value="Kinesin family member 14"/>
    <property type="match status" value="1"/>
</dbReference>
<dbReference type="InterPro" id="IPR000253">
    <property type="entry name" value="FHA_dom"/>
</dbReference>
<dbReference type="GO" id="GO:0030496">
    <property type="term" value="C:midbody"/>
    <property type="evidence" value="ECO:0007669"/>
    <property type="project" value="UniProtKB-SubCell"/>
</dbReference>
<keyword evidence="12" id="KW-0539">Nucleus</keyword>
<dbReference type="PANTHER" id="PTHR47117">
    <property type="entry name" value="STAR-RELATED LIPID TRANSFER PROTEIN 9"/>
    <property type="match status" value="1"/>
</dbReference>
<dbReference type="Pfam" id="PF00225">
    <property type="entry name" value="Kinesin"/>
    <property type="match status" value="1"/>
</dbReference>
<comment type="subunit">
    <text evidence="13">Directly interacts with PRC1 within a complex also containing KIF4A, KIF20A and KIF23; targets to the central spindle. Directly interacts with CIT depending on the activation state of the kinase (stronger interaction with the kinase-dead form); targets to the midbody. Interacts with ARRB2; the interaction is detected in the nucleus upon OR1D2 stimulation. Interacts with AKT1; the interaction is detected in the plasma membrane upon INS stimulation and promotes AKT1 phosphorylation. Interacts with SVIL; at midbody during cytokinesis. Interacts with RADIL (via PDZ domain); recruits RADIL to the microtubule network restricting RADIL from interaction with activated RAP1A.</text>
</comment>
<proteinExistence type="inferred from homology"/>
<evidence type="ECO:0000259" key="17">
    <source>
        <dbReference type="PROSITE" id="PS50067"/>
    </source>
</evidence>
<keyword evidence="9 16" id="KW-0175">Coiled coil</keyword>
<keyword evidence="6" id="KW-0493">Microtubule</keyword>
<feature type="binding site" evidence="15">
    <location>
        <begin position="152"/>
        <end position="159"/>
    </location>
    <ligand>
        <name>ATP</name>
        <dbReference type="ChEBI" id="CHEBI:30616"/>
    </ligand>
</feature>
<dbReference type="GO" id="GO:0007018">
    <property type="term" value="P:microtubule-based movement"/>
    <property type="evidence" value="ECO:0007669"/>
    <property type="project" value="InterPro"/>
</dbReference>
<dbReference type="PROSITE" id="PS00411">
    <property type="entry name" value="KINESIN_MOTOR_1"/>
    <property type="match status" value="1"/>
</dbReference>
<dbReference type="Pfam" id="PF16183">
    <property type="entry name" value="Kinesin_assoc"/>
    <property type="match status" value="1"/>
</dbReference>
<evidence type="ECO:0000256" key="12">
    <source>
        <dbReference type="ARBA" id="ARBA00023242"/>
    </source>
</evidence>
<dbReference type="PROSITE" id="PS50067">
    <property type="entry name" value="KINESIN_MOTOR_2"/>
    <property type="match status" value="1"/>
</dbReference>
<dbReference type="InterPro" id="IPR032405">
    <property type="entry name" value="Kinesin_assoc"/>
</dbReference>
<dbReference type="FunFam" id="3.40.850.10:FF:000042">
    <property type="entry name" value="Kinesin family member 14"/>
    <property type="match status" value="1"/>
</dbReference>
<dbReference type="InterPro" id="IPR001752">
    <property type="entry name" value="Kinesin_motor_dom"/>
</dbReference>
<dbReference type="SUPFAM" id="SSF49879">
    <property type="entry name" value="SMAD/FHA domain"/>
    <property type="match status" value="1"/>
</dbReference>
<evidence type="ECO:0000256" key="14">
    <source>
        <dbReference type="ARBA" id="ARBA00073220"/>
    </source>
</evidence>
<dbReference type="Gene3D" id="3.40.850.10">
    <property type="entry name" value="Kinesin motor domain"/>
    <property type="match status" value="1"/>
</dbReference>
<dbReference type="GO" id="GO:0043066">
    <property type="term" value="P:negative regulation of apoptotic process"/>
    <property type="evidence" value="ECO:0007669"/>
    <property type="project" value="UniProtKB-ARBA"/>
</dbReference>
<evidence type="ECO:0000313" key="19">
    <source>
        <dbReference type="Proteomes" id="UP000694700"/>
    </source>
</evidence>
<keyword evidence="5" id="KW-0597">Phosphoprotein</keyword>
<name>A0A8C1ZUC9_CYPCA</name>
<comment type="subcellular location">
    <subcellularLocation>
        <location evidence="2">Cytoplasm</location>
        <location evidence="2">Cytoskeleton</location>
        <location evidence="2">Spindle</location>
    </subcellularLocation>
    <subcellularLocation>
        <location evidence="3">Midbody</location>
    </subcellularLocation>
    <subcellularLocation>
        <location evidence="1">Nucleus</location>
    </subcellularLocation>
</comment>
<sequence>MLNKVVVFDIFGPKCIFDASKNSNGPSDVTWTTLKMCLLPFWTWTVSRVWNDMRCHLLVLKGFFFFFYNVFVCVHREKNEKTRQVIFMNDQETVVQHPDTKQSYTFTFDFSFCSINESDASFASQQVVYEKLARPLLERAFEGFNTCLFAYGQTGSGKSYTMMGFGEEAGVIPRFCEELFSRLSRTETKEISCHLEMSYFEVYNEKIHDLLVAKDEQNQKKMPLRVREHPVNGPYVADLSTNVVTSYADIQTWLELGNKQRATAATGMNDKSSRSHSVFTLVMTQTKTEFVEEEEHDHCITSRINLVDLAGSERCTSAQTSGDRLREGVSINKSLLTLGKVISSLSEQAQSRKKVFTPYRESVHGEKLLKESLGGNSKTAMIATLSPAASNMDESLSTLRYAQQARMIINIAKVNEDTNARLIRELKAEVEKLRTAQMSSQGIEPEKMRLFQQEIASLKTKLSQQEHEMAEAHRTWKERLEEAERRKREETKELQRAGVTFKVDNRLPNLVNLNEDPQLSEMLLYMIKEGETKVGKLKSESAHDIQLSGALIADEHCVISSVKGTVSIKPKPDAKTFVNGHLVSECTVLHHGDRVILGGDHYFRFNHPAEVQSGKRGSCWNSGDGQKDFEFAKNELLSAQRAQLEAEIEAARLKAKEEMMQGIQVAKEMAQKELSEQKSQYEERIKALERELEEESERKREQELDKKRVVSQVERLQTAKSLLEQEVTTHKRRLQMEAQATRQALADHDIRHAKIVEALEAEKRKIAEDLTWGFPSAMFTTWDALKLSLMIEEANKISAKLRKHTVFSRHEATDKESEGGDAQLQVQVQNTKLGISTFWSLEKFQCNLAAMRELEQSASKDDDVFYDPNDEWEPDLSASSSTSSFSRRRSRSLLKSRRISGRLYEIRVHPIQSLHCAPSQSTGLMNKPPPLHFRTSDSALPTICKDLIGSAVARLRSCQSTEEKSESLGDKLTLDLLAIHRAVRSIADLYEHLDDDSQENLFVCSTEAQTHLVKATSAVERAVFITMHWVSSIKPNSDPVSQRAEELKTDVKKIGGYLQLLIQGCDSEISSMVTEAQRRVTECMNAALKTIGFLAAVSGTDLLLTEHGSEVIDNVGIFLIQKSIAMDVTSSLQSYFRCCLSVRFTNSCYLSLRVKCFGLMTSPTMTEGDSACKTPNLSGLIARLGSFCCLQNKWFEWSVICHFNVAVTVIFNTQTIGSLLLFSNRMGCWDKEKWMHPTSSLISQTHSPYLNPVV</sequence>
<evidence type="ECO:0000256" key="10">
    <source>
        <dbReference type="ARBA" id="ARBA00023175"/>
    </source>
</evidence>
<evidence type="ECO:0000256" key="16">
    <source>
        <dbReference type="SAM" id="Coils"/>
    </source>
</evidence>
<keyword evidence="11" id="KW-0206">Cytoskeleton</keyword>
<feature type="coiled-coil region" evidence="16">
    <location>
        <begin position="448"/>
        <end position="500"/>
    </location>
</feature>
<keyword evidence="10 15" id="KW-0505">Motor protein</keyword>
<comment type="similarity">
    <text evidence="15">Belongs to the TRAFAC class myosin-kinesin ATPase superfamily. Kinesin family.</text>
</comment>
<dbReference type="GO" id="GO:0003777">
    <property type="term" value="F:microtubule motor activity"/>
    <property type="evidence" value="ECO:0007669"/>
    <property type="project" value="InterPro"/>
</dbReference>
<dbReference type="Proteomes" id="UP000694700">
    <property type="component" value="Unplaced"/>
</dbReference>
<reference evidence="18" key="1">
    <citation type="submission" date="2025-08" db="UniProtKB">
        <authorList>
            <consortium name="Ensembl"/>
        </authorList>
    </citation>
    <scope>IDENTIFICATION</scope>
</reference>
<dbReference type="AlphaFoldDB" id="A0A8C1ZUC9"/>
<evidence type="ECO:0000256" key="13">
    <source>
        <dbReference type="ARBA" id="ARBA00064520"/>
    </source>
</evidence>
<dbReference type="InterPro" id="IPR056523">
    <property type="entry name" value="4HB_KIF14"/>
</dbReference>
<evidence type="ECO:0000256" key="11">
    <source>
        <dbReference type="ARBA" id="ARBA00023212"/>
    </source>
</evidence>
<dbReference type="Pfam" id="PF23313">
    <property type="entry name" value="4HB_KIF14"/>
    <property type="match status" value="1"/>
</dbReference>
<dbReference type="Gene3D" id="2.60.200.20">
    <property type="match status" value="1"/>
</dbReference>
<dbReference type="PANTHER" id="PTHR47117:SF7">
    <property type="entry name" value="KINESIN-LIKE PROTEIN KIF14"/>
    <property type="match status" value="1"/>
</dbReference>
<dbReference type="InterPro" id="IPR019821">
    <property type="entry name" value="Kinesin_motor_CS"/>
</dbReference>
<evidence type="ECO:0000256" key="7">
    <source>
        <dbReference type="ARBA" id="ARBA00022741"/>
    </source>
</evidence>
<feature type="domain" description="Kinesin motor" evidence="17">
    <location>
        <begin position="69"/>
        <end position="408"/>
    </location>
</feature>
<dbReference type="GO" id="GO:0005634">
    <property type="term" value="C:nucleus"/>
    <property type="evidence" value="ECO:0007669"/>
    <property type="project" value="UniProtKB-SubCell"/>
</dbReference>
<evidence type="ECO:0000256" key="6">
    <source>
        <dbReference type="ARBA" id="ARBA00022701"/>
    </source>
</evidence>
<evidence type="ECO:0000256" key="8">
    <source>
        <dbReference type="ARBA" id="ARBA00022840"/>
    </source>
</evidence>
<dbReference type="SMART" id="SM00129">
    <property type="entry name" value="KISc"/>
    <property type="match status" value="1"/>
</dbReference>
<dbReference type="InterPro" id="IPR036961">
    <property type="entry name" value="Kinesin_motor_dom_sf"/>
</dbReference>
<evidence type="ECO:0000313" key="18">
    <source>
        <dbReference type="Ensembl" id="ENSCCRP00015095518.1"/>
    </source>
</evidence>